<organism evidence="6 7">
    <name type="scientific">Globodera pallida</name>
    <name type="common">Potato cyst nematode worm</name>
    <name type="synonym">Heterodera pallida</name>
    <dbReference type="NCBI Taxonomy" id="36090"/>
    <lineage>
        <taxon>Eukaryota</taxon>
        <taxon>Metazoa</taxon>
        <taxon>Ecdysozoa</taxon>
        <taxon>Nematoda</taxon>
        <taxon>Chromadorea</taxon>
        <taxon>Rhabditida</taxon>
        <taxon>Tylenchina</taxon>
        <taxon>Tylenchomorpha</taxon>
        <taxon>Tylenchoidea</taxon>
        <taxon>Heteroderidae</taxon>
        <taxon>Heteroderinae</taxon>
        <taxon>Globodera</taxon>
    </lineage>
</organism>
<reference evidence="6" key="1">
    <citation type="submission" date="2013-12" db="EMBL/GenBank/DDBJ databases">
        <authorList>
            <person name="Aslett M."/>
        </authorList>
    </citation>
    <scope>NUCLEOTIDE SEQUENCE [LARGE SCALE GENOMIC DNA]</scope>
    <source>
        <strain evidence="6">Lindley</strain>
    </source>
</reference>
<comment type="subcellular location">
    <subcellularLocation>
        <location evidence="4">Cytoplasm</location>
    </subcellularLocation>
</comment>
<dbReference type="Gene3D" id="2.40.40.20">
    <property type="match status" value="1"/>
</dbReference>
<proteinExistence type="inferred from homology"/>
<evidence type="ECO:0000313" key="7">
    <source>
        <dbReference type="WBParaSite" id="GPLIN_000116600"/>
    </source>
</evidence>
<keyword evidence="4" id="KW-0479">Metal-binding</keyword>
<sequence>MLKEEDEFVALRAVQIDAEILDNTLISMLQAQIDQILDNANCLQQYKQHLRECITSLYFLPYFFTGQSPGQRMLHIRTKFRRIETACRLVDFIYFWLFLARGGPLRPTEWLFGVRTVYVQKPTIGSLNFAGLNRELLGNSFVQLSFLFMPLFNVLKRHLLKISRSETFNNAPTNSKHIQLRATVRCADYIKVVTGPAHHYYFSLANHAGITNGEIGFSLPQRKWTNVTLGQEVQIQPFSFTPGQRIITVISLIIDFQKKPSNPSEPLDTDAMAREFLMQFANMVFSVTQELVLEYVQLKQGAGGAGDSSVVKSAMNTTYTLKLVVKRMEGANLNSAPEEISLGPLSPNAVVIFDRPENSQMNLIGRSKGKSSHRALINPDWDFQQMGIGGLDKEFSSIFRRAFASRVFPPEFIEQLAMKHVRGILLYGPPGTGKTLIARQIGKMLNAREPKIVNGPEILNKFVLQLKNLEKMVSIVKIRL</sequence>
<comment type="similarity">
    <text evidence="1 4">Belongs to the AAA ATPase family.</text>
</comment>
<comment type="function">
    <text evidence="4">Required for vesicle-mediated transport. Catalyzes the fusion of transport vesicles within the Golgi cisternae. Is also required for transport from the endoplasmic reticulum to the Golgi stack. Seems to function as a fusion protein required for the delivery of cargo proteins to all compartments of the Golgi stack independent of vesicle origin.</text>
</comment>
<dbReference type="SUPFAM" id="SSF52540">
    <property type="entry name" value="P-loop containing nucleoside triphosphate hydrolases"/>
    <property type="match status" value="1"/>
</dbReference>
<dbReference type="Gene3D" id="3.10.330.10">
    <property type="match status" value="1"/>
</dbReference>
<dbReference type="GO" id="GO:0016887">
    <property type="term" value="F:ATP hydrolysis activity"/>
    <property type="evidence" value="ECO:0007669"/>
    <property type="project" value="InterPro"/>
</dbReference>
<evidence type="ECO:0000256" key="1">
    <source>
        <dbReference type="ARBA" id="ARBA00006914"/>
    </source>
</evidence>
<dbReference type="SUPFAM" id="SSF54585">
    <property type="entry name" value="Cdc48 domain 2-like"/>
    <property type="match status" value="1"/>
</dbReference>
<reference evidence="7" key="3">
    <citation type="submission" date="2016-06" db="UniProtKB">
        <authorList>
            <consortium name="WormBaseParasite"/>
        </authorList>
    </citation>
    <scope>IDENTIFICATION</scope>
</reference>
<reference evidence="6" key="2">
    <citation type="submission" date="2014-05" db="EMBL/GenBank/DDBJ databases">
        <title>The genome and life-stage specific transcriptomes of Globodera pallida elucidate key aspects of plant parasitism by a cyst nematode.</title>
        <authorList>
            <person name="Cotton J.A."/>
            <person name="Lilley C.J."/>
            <person name="Jones L.M."/>
            <person name="Kikuchi T."/>
            <person name="Reid A.J."/>
            <person name="Thorpe P."/>
            <person name="Tsai I.J."/>
            <person name="Beasley H."/>
            <person name="Blok V."/>
            <person name="Cock P.J.A."/>
            <person name="Van den Akker S.E."/>
            <person name="Holroyd N."/>
            <person name="Hunt M."/>
            <person name="Mantelin S."/>
            <person name="Naghra H."/>
            <person name="Pain A."/>
            <person name="Palomares-Rius J.E."/>
            <person name="Zarowiecki M."/>
            <person name="Berriman M."/>
            <person name="Jones J.T."/>
            <person name="Urwin P.E."/>
        </authorList>
    </citation>
    <scope>NUCLEOTIDE SEQUENCE [LARGE SCALE GENOMIC DNA]</scope>
    <source>
        <strain evidence="6">Lindley</strain>
    </source>
</reference>
<keyword evidence="3 4" id="KW-0067">ATP-binding</keyword>
<dbReference type="InterPro" id="IPR009010">
    <property type="entry name" value="Asp_de-COase-like_dom_sf"/>
</dbReference>
<dbReference type="GO" id="GO:0006891">
    <property type="term" value="P:intra-Golgi vesicle-mediated transport"/>
    <property type="evidence" value="ECO:0007669"/>
    <property type="project" value="TreeGrafter"/>
</dbReference>
<dbReference type="InterPro" id="IPR003959">
    <property type="entry name" value="ATPase_AAA_core"/>
</dbReference>
<dbReference type="GO" id="GO:0043001">
    <property type="term" value="P:Golgi to plasma membrane protein transport"/>
    <property type="evidence" value="ECO:0007669"/>
    <property type="project" value="TreeGrafter"/>
</dbReference>
<evidence type="ECO:0000259" key="5">
    <source>
        <dbReference type="Pfam" id="PF00004"/>
    </source>
</evidence>
<keyword evidence="6" id="KW-1185">Reference proteome</keyword>
<keyword evidence="4" id="KW-0378">Hydrolase</keyword>
<evidence type="ECO:0000313" key="6">
    <source>
        <dbReference type="Proteomes" id="UP000050741"/>
    </source>
</evidence>
<keyword evidence="4" id="KW-0460">Magnesium</keyword>
<name>A0A183BKN5_GLOPA</name>
<feature type="domain" description="ATPase AAA-type core" evidence="5">
    <location>
        <begin position="424"/>
        <end position="465"/>
    </location>
</feature>
<evidence type="ECO:0000256" key="2">
    <source>
        <dbReference type="ARBA" id="ARBA00022741"/>
    </source>
</evidence>
<dbReference type="AlphaFoldDB" id="A0A183BKN5"/>
<dbReference type="InterPro" id="IPR029067">
    <property type="entry name" value="CDC48_domain_2-like_sf"/>
</dbReference>
<keyword evidence="4" id="KW-0963">Cytoplasm</keyword>
<dbReference type="Pfam" id="PF00004">
    <property type="entry name" value="AAA"/>
    <property type="match status" value="1"/>
</dbReference>
<comment type="cofactor">
    <cofactor evidence="4">
        <name>Mg(2+)</name>
        <dbReference type="ChEBI" id="CHEBI:18420"/>
    </cofactor>
    <text evidence="4">Binds 1 Mg(2+) ion per subunit.</text>
</comment>
<dbReference type="GO" id="GO:0005524">
    <property type="term" value="F:ATP binding"/>
    <property type="evidence" value="ECO:0007669"/>
    <property type="project" value="UniProtKB-UniRule"/>
</dbReference>
<keyword evidence="4" id="KW-0653">Protein transport</keyword>
<dbReference type="PANTHER" id="PTHR23078">
    <property type="entry name" value="VESICULAR-FUSION PROTEIN NSF"/>
    <property type="match status" value="1"/>
</dbReference>
<dbReference type="GO" id="GO:0046872">
    <property type="term" value="F:metal ion binding"/>
    <property type="evidence" value="ECO:0007669"/>
    <property type="project" value="UniProtKB-UniRule"/>
</dbReference>
<dbReference type="Proteomes" id="UP000050741">
    <property type="component" value="Unassembled WGS sequence"/>
</dbReference>
<dbReference type="PANTHER" id="PTHR23078:SF3">
    <property type="entry name" value="VESICLE-FUSING ATPASE"/>
    <property type="match status" value="1"/>
</dbReference>
<evidence type="ECO:0000256" key="4">
    <source>
        <dbReference type="RuleBase" id="RU367045"/>
    </source>
</evidence>
<keyword evidence="2 4" id="KW-0547">Nucleotide-binding</keyword>
<evidence type="ECO:0000256" key="3">
    <source>
        <dbReference type="ARBA" id="ARBA00022840"/>
    </source>
</evidence>
<dbReference type="InterPro" id="IPR039812">
    <property type="entry name" value="Vesicle-fus_ATPase"/>
</dbReference>
<comment type="catalytic activity">
    <reaction evidence="4">
        <text>ATP + H2O = ADP + phosphate + H(+)</text>
        <dbReference type="Rhea" id="RHEA:13065"/>
        <dbReference type="ChEBI" id="CHEBI:15377"/>
        <dbReference type="ChEBI" id="CHEBI:15378"/>
        <dbReference type="ChEBI" id="CHEBI:30616"/>
        <dbReference type="ChEBI" id="CHEBI:43474"/>
        <dbReference type="ChEBI" id="CHEBI:456216"/>
        <dbReference type="EC" id="3.6.4.6"/>
    </reaction>
</comment>
<keyword evidence="4" id="KW-0931">ER-Golgi transport</keyword>
<protein>
    <recommendedName>
        <fullName evidence="4">Vesicle-fusing ATPase</fullName>
        <ecNumber evidence="4">3.6.4.6</ecNumber>
    </recommendedName>
</protein>
<dbReference type="SUPFAM" id="SSF50692">
    <property type="entry name" value="ADC-like"/>
    <property type="match status" value="1"/>
</dbReference>
<accession>A0A183BKN5</accession>
<dbReference type="GO" id="GO:0035494">
    <property type="term" value="P:SNARE complex disassembly"/>
    <property type="evidence" value="ECO:0007669"/>
    <property type="project" value="InterPro"/>
</dbReference>
<dbReference type="EC" id="3.6.4.6" evidence="4"/>
<dbReference type="InterPro" id="IPR027417">
    <property type="entry name" value="P-loop_NTPase"/>
</dbReference>
<dbReference type="WBParaSite" id="GPLIN_000116600">
    <property type="protein sequence ID" value="GPLIN_000116600"/>
    <property type="gene ID" value="GPLIN_000116600"/>
</dbReference>
<dbReference type="GO" id="GO:0005795">
    <property type="term" value="C:Golgi stack"/>
    <property type="evidence" value="ECO:0007669"/>
    <property type="project" value="TreeGrafter"/>
</dbReference>
<dbReference type="Gene3D" id="3.40.50.300">
    <property type="entry name" value="P-loop containing nucleotide triphosphate hydrolases"/>
    <property type="match status" value="1"/>
</dbReference>
<keyword evidence="4" id="KW-0813">Transport</keyword>